<dbReference type="EC" id="2.4.1.-" evidence="3"/>
<dbReference type="Gene3D" id="3.40.50.2000">
    <property type="entry name" value="Glycogen Phosphorylase B"/>
    <property type="match status" value="2"/>
</dbReference>
<dbReference type="InterPro" id="IPR028098">
    <property type="entry name" value="Glyco_trans_4-like_N"/>
</dbReference>
<dbReference type="PANTHER" id="PTHR12526:SF622">
    <property type="entry name" value="GLYCOSYLTRANSFERASE (GROUP I)"/>
    <property type="match status" value="1"/>
</dbReference>
<reference evidence="4" key="1">
    <citation type="submission" date="2015-03" db="EMBL/GenBank/DDBJ databases">
        <authorList>
            <person name="Nijsse Bart"/>
        </authorList>
    </citation>
    <scope>NUCLEOTIDE SEQUENCE [LARGE SCALE GENOMIC DNA]</scope>
</reference>
<sequence length="433" mass="48997">MNVVKDKQDMRIKNVWFFHHYAVLPSMSGQIRPFNFGKLLKKSGFDATVFAASYLHHSDVNLINDGRKYLLNNEYGVPFVFLNTPSSASGLVARIRNMATFYFSLLKHSKRYAKEYGKPDVIIASSPHPLTMIAGIRVARKFKIPCICEVRDLWPEAIFSFGKLKEHSLLGRLLTAGEHWIYRNADALIFTKEGDTDYIKSHKWDTGNGGDIDLTKCHYINNGVNIEAFLKNIADNPIKDIDLLDNKFHVVYIGSIRPVNDVSMLLDAAALLKEHGDIQFLIYGDGNQKEALEQRVLDEGLTNVKMKGYVDRQFIPYILSKSSVNILNYSQFKYNWTRGNSSNKLFEYMASGKPIISTIKMGYCILEKYQCGLSLEASTPEELARTILKVHDMPQEQYEEMGRNAQTGAANFDYKVLTAKLIAVIESASGNSD</sequence>
<protein>
    <submittedName>
        <fullName evidence="3">Glycosyltransferase</fullName>
        <ecNumber evidence="3">2.4.1.-</ecNumber>
    </submittedName>
</protein>
<evidence type="ECO:0000259" key="2">
    <source>
        <dbReference type="Pfam" id="PF13579"/>
    </source>
</evidence>
<dbReference type="EMBL" id="CTRP01000015">
    <property type="protein sequence ID" value="CQR74879.1"/>
    <property type="molecule type" value="Genomic_DNA"/>
</dbReference>
<evidence type="ECO:0000313" key="4">
    <source>
        <dbReference type="Proteomes" id="UP000049855"/>
    </source>
</evidence>
<keyword evidence="3" id="KW-0808">Transferase</keyword>
<feature type="domain" description="Glycosyl transferase family 1" evidence="1">
    <location>
        <begin position="244"/>
        <end position="406"/>
    </location>
</feature>
<dbReference type="SUPFAM" id="SSF53756">
    <property type="entry name" value="UDP-Glycosyltransferase/glycogen phosphorylase"/>
    <property type="match status" value="1"/>
</dbReference>
<keyword evidence="3" id="KW-0328">Glycosyltransferase</keyword>
<dbReference type="InterPro" id="IPR001296">
    <property type="entry name" value="Glyco_trans_1"/>
</dbReference>
<gene>
    <name evidence="3" type="ORF">SpAn4DRAFT_4236</name>
</gene>
<dbReference type="Pfam" id="PF13579">
    <property type="entry name" value="Glyco_trans_4_4"/>
    <property type="match status" value="1"/>
</dbReference>
<proteinExistence type="predicted"/>
<accession>A0A0U1L6H1</accession>
<dbReference type="GO" id="GO:0016757">
    <property type="term" value="F:glycosyltransferase activity"/>
    <property type="evidence" value="ECO:0007669"/>
    <property type="project" value="UniProtKB-KW"/>
</dbReference>
<dbReference type="CDD" id="cd03794">
    <property type="entry name" value="GT4_WbuB-like"/>
    <property type="match status" value="1"/>
</dbReference>
<dbReference type="RefSeq" id="WP_021166699.1">
    <property type="nucleotide sequence ID" value="NZ_CTRP01000015.1"/>
</dbReference>
<keyword evidence="4" id="KW-1185">Reference proteome</keyword>
<feature type="domain" description="Glycosyltransferase subfamily 4-like N-terminal" evidence="2">
    <location>
        <begin position="74"/>
        <end position="199"/>
    </location>
</feature>
<organism evidence="3 4">
    <name type="scientific">Sporomusa ovata</name>
    <dbReference type="NCBI Taxonomy" id="2378"/>
    <lineage>
        <taxon>Bacteria</taxon>
        <taxon>Bacillati</taxon>
        <taxon>Bacillota</taxon>
        <taxon>Negativicutes</taxon>
        <taxon>Selenomonadales</taxon>
        <taxon>Sporomusaceae</taxon>
        <taxon>Sporomusa</taxon>
    </lineage>
</organism>
<name>A0A0U1L6H1_9FIRM</name>
<dbReference type="Proteomes" id="UP000049855">
    <property type="component" value="Unassembled WGS sequence"/>
</dbReference>
<dbReference type="AlphaFoldDB" id="A0A0U1L6H1"/>
<evidence type="ECO:0000259" key="1">
    <source>
        <dbReference type="Pfam" id="PF00534"/>
    </source>
</evidence>
<evidence type="ECO:0000313" key="3">
    <source>
        <dbReference type="EMBL" id="CQR74879.1"/>
    </source>
</evidence>
<dbReference type="PANTHER" id="PTHR12526">
    <property type="entry name" value="GLYCOSYLTRANSFERASE"/>
    <property type="match status" value="1"/>
</dbReference>
<dbReference type="Pfam" id="PF00534">
    <property type="entry name" value="Glycos_transf_1"/>
    <property type="match status" value="1"/>
</dbReference>